<reference evidence="1 2" key="1">
    <citation type="submission" date="2018-11" db="EMBL/GenBank/DDBJ databases">
        <authorList>
            <consortium name="Pathogen Informatics"/>
        </authorList>
    </citation>
    <scope>NUCLEOTIDE SEQUENCE [LARGE SCALE GENOMIC DNA]</scope>
</reference>
<organism evidence="1 2">
    <name type="scientific">Dibothriocephalus latus</name>
    <name type="common">Fish tapeworm</name>
    <name type="synonym">Diphyllobothrium latum</name>
    <dbReference type="NCBI Taxonomy" id="60516"/>
    <lineage>
        <taxon>Eukaryota</taxon>
        <taxon>Metazoa</taxon>
        <taxon>Spiralia</taxon>
        <taxon>Lophotrochozoa</taxon>
        <taxon>Platyhelminthes</taxon>
        <taxon>Cestoda</taxon>
        <taxon>Eucestoda</taxon>
        <taxon>Diphyllobothriidea</taxon>
        <taxon>Diphyllobothriidae</taxon>
        <taxon>Dibothriocephalus</taxon>
    </lineage>
</organism>
<evidence type="ECO:0000313" key="1">
    <source>
        <dbReference type="EMBL" id="VDN40594.1"/>
    </source>
</evidence>
<dbReference type="EMBL" id="UYRU01099104">
    <property type="protein sequence ID" value="VDN40594.1"/>
    <property type="molecule type" value="Genomic_DNA"/>
</dbReference>
<protein>
    <submittedName>
        <fullName evidence="1">Uncharacterized protein</fullName>
    </submittedName>
</protein>
<dbReference type="Proteomes" id="UP000281553">
    <property type="component" value="Unassembled WGS sequence"/>
</dbReference>
<dbReference type="AlphaFoldDB" id="A0A3P7ND56"/>
<accession>A0A3P7ND56</accession>
<name>A0A3P7ND56_DIBLA</name>
<gene>
    <name evidence="1" type="ORF">DILT_LOCUS18295</name>
</gene>
<sequence>MLIKSASDRFLSARSELISLPALNLFMSCAYILNASCLSQARVALMSLSKETLSPGKSSVRPVCGCSFFSGSNS</sequence>
<keyword evidence="2" id="KW-1185">Reference proteome</keyword>
<dbReference type="PROSITE" id="PS51257">
    <property type="entry name" value="PROKAR_LIPOPROTEIN"/>
    <property type="match status" value="1"/>
</dbReference>
<evidence type="ECO:0000313" key="2">
    <source>
        <dbReference type="Proteomes" id="UP000281553"/>
    </source>
</evidence>
<proteinExistence type="predicted"/>